<dbReference type="RefSeq" id="WP_353112711.1">
    <property type="nucleotide sequence ID" value="NZ_APND01000005.1"/>
</dbReference>
<dbReference type="Gene3D" id="3.90.190.10">
    <property type="entry name" value="Protein tyrosine phosphatase superfamily"/>
    <property type="match status" value="1"/>
</dbReference>
<dbReference type="InterPro" id="IPR029021">
    <property type="entry name" value="Prot-tyrosine_phosphatase-like"/>
</dbReference>
<dbReference type="EMBL" id="APND01000005">
    <property type="protein sequence ID" value="MES1930467.1"/>
    <property type="molecule type" value="Genomic_DNA"/>
</dbReference>
<evidence type="ECO:0000259" key="1">
    <source>
        <dbReference type="Pfam" id="PF04273"/>
    </source>
</evidence>
<evidence type="ECO:0000313" key="2">
    <source>
        <dbReference type="EMBL" id="MES1930467.1"/>
    </source>
</evidence>
<gene>
    <name evidence="2" type="ORF">SADO_14494</name>
</gene>
<sequence>MTDYASNIANAHPLENNVVAAGQPSAAQLKEALAGGVRTVVNLRPAGEFNEFDEAALIADAGMHYVHIPVAGPEDINDASARTLDAALAEDQRPAIVHCGSSNRVGGLMAYRARYLQGKNADEALQVGLDAGLNPESPLFAAIQKKLD</sequence>
<reference evidence="2 3" key="1">
    <citation type="submission" date="2013-03" db="EMBL/GenBank/DDBJ databases">
        <title>Salinisphaera dokdonensis CL-ES53 Genome Sequencing.</title>
        <authorList>
            <person name="Li C."/>
            <person name="Lai Q."/>
            <person name="Shao Z."/>
        </authorList>
    </citation>
    <scope>NUCLEOTIDE SEQUENCE [LARGE SCALE GENOMIC DNA]</scope>
    <source>
        <strain evidence="2 3">CL-ES53</strain>
    </source>
</reference>
<organism evidence="2 3">
    <name type="scientific">Salinisphaera dokdonensis CL-ES53</name>
    <dbReference type="NCBI Taxonomy" id="1304272"/>
    <lineage>
        <taxon>Bacteria</taxon>
        <taxon>Pseudomonadati</taxon>
        <taxon>Pseudomonadota</taxon>
        <taxon>Gammaproteobacteria</taxon>
        <taxon>Salinisphaerales</taxon>
        <taxon>Salinisphaeraceae</taxon>
        <taxon>Salinisphaera</taxon>
    </lineage>
</organism>
<name>A0ABV2B3N4_9GAMM</name>
<dbReference type="SUPFAM" id="SSF52799">
    <property type="entry name" value="(Phosphotyrosine protein) phosphatases II"/>
    <property type="match status" value="1"/>
</dbReference>
<accession>A0ABV2B3N4</accession>
<comment type="caution">
    <text evidence="2">The sequence shown here is derived from an EMBL/GenBank/DDBJ whole genome shotgun (WGS) entry which is preliminary data.</text>
</comment>
<dbReference type="Proteomes" id="UP001460888">
    <property type="component" value="Unassembled WGS sequence"/>
</dbReference>
<dbReference type="Pfam" id="PF04273">
    <property type="entry name" value="BLH_phosphatase"/>
    <property type="match status" value="1"/>
</dbReference>
<dbReference type="InterPro" id="IPR005939">
    <property type="entry name" value="BLH_phosphatase-like"/>
</dbReference>
<proteinExistence type="predicted"/>
<evidence type="ECO:0000313" key="3">
    <source>
        <dbReference type="Proteomes" id="UP001460888"/>
    </source>
</evidence>
<feature type="domain" description="Beta-lactamase hydrolase-like protein phosphatase-like" evidence="1">
    <location>
        <begin position="18"/>
        <end position="105"/>
    </location>
</feature>
<protein>
    <recommendedName>
        <fullName evidence="1">Beta-lactamase hydrolase-like protein phosphatase-like domain-containing protein</fullName>
    </recommendedName>
</protein>
<keyword evidence="3" id="KW-1185">Reference proteome</keyword>